<keyword evidence="4" id="KW-0238">DNA-binding</keyword>
<evidence type="ECO:0000256" key="6">
    <source>
        <dbReference type="ARBA" id="ARBA00023242"/>
    </source>
</evidence>
<dbReference type="SMART" id="SM01267">
    <property type="entry name" value="LAG1_DNAbind"/>
    <property type="match status" value="1"/>
</dbReference>
<feature type="compositionally biased region" description="Basic and acidic residues" evidence="7">
    <location>
        <begin position="177"/>
        <end position="188"/>
    </location>
</feature>
<keyword evidence="3" id="KW-0805">Transcription regulation</keyword>
<evidence type="ECO:0000256" key="1">
    <source>
        <dbReference type="ARBA" id="ARBA00004123"/>
    </source>
</evidence>
<dbReference type="SMART" id="SM01268">
    <property type="entry name" value="BTD"/>
    <property type="match status" value="1"/>
</dbReference>
<evidence type="ECO:0000256" key="7">
    <source>
        <dbReference type="SAM" id="MobiDB-lite"/>
    </source>
</evidence>
<dbReference type="AlphaFoldDB" id="A0AA48KZ16"/>
<evidence type="ECO:0000259" key="9">
    <source>
        <dbReference type="SMART" id="SM01268"/>
    </source>
</evidence>
<keyword evidence="11" id="KW-1185">Reference proteome</keyword>
<feature type="region of interest" description="Disordered" evidence="7">
    <location>
        <begin position="546"/>
        <end position="584"/>
    </location>
</feature>
<dbReference type="SUPFAM" id="SSF110217">
    <property type="entry name" value="DNA-binding protein LAG-1 (CSL)"/>
    <property type="match status" value="1"/>
</dbReference>
<evidence type="ECO:0000313" key="10">
    <source>
        <dbReference type="EMBL" id="BEI89974.1"/>
    </source>
</evidence>
<dbReference type="GO" id="GO:0001228">
    <property type="term" value="F:DNA-binding transcription activator activity, RNA polymerase II-specific"/>
    <property type="evidence" value="ECO:0007669"/>
    <property type="project" value="InterPro"/>
</dbReference>
<organism evidence="10 11">
    <name type="scientific">Cutaneotrichosporon cavernicola</name>
    <dbReference type="NCBI Taxonomy" id="279322"/>
    <lineage>
        <taxon>Eukaryota</taxon>
        <taxon>Fungi</taxon>
        <taxon>Dikarya</taxon>
        <taxon>Basidiomycota</taxon>
        <taxon>Agaricomycotina</taxon>
        <taxon>Tremellomycetes</taxon>
        <taxon>Trichosporonales</taxon>
        <taxon>Trichosporonaceae</taxon>
        <taxon>Cutaneotrichosporon</taxon>
    </lineage>
</organism>
<dbReference type="InterPro" id="IPR040159">
    <property type="entry name" value="CLS_fam"/>
</dbReference>
<dbReference type="InterPro" id="IPR036358">
    <property type="entry name" value="BTD_sf"/>
</dbReference>
<dbReference type="GeneID" id="85493845"/>
<dbReference type="SUPFAM" id="SSF49417">
    <property type="entry name" value="p53-like transcription factors"/>
    <property type="match status" value="1"/>
</dbReference>
<sequence>MADDDTSSTPLDLLLNAISGNGGYAFSEGDGNHFTEGLEPSFEAQQDGGEILLENDHNGDQGRLEKEEEEKEEKEDAPSPRQARIQSTLRDHFAGGRDTFSTVEVWHPKTGQKSYGKERRIIQPPPTLRVSGPLAPLMTYVTLSAHPNTDAEPGRVCFSSQSHRFGLADPDPQSEPHFGETKKDERERRTRALRAQASRAGWGSTLPWERSRIGIRGREEVGEGITFPGLWVGEETGKSKEFRLELSVGAPGVEVDEGGQPLNLLEGVESVDADAPLDEAALRHVLGSNSVFPDMVLPQVLESDVDAAVAAAQEHSQHEQPETLETQLNTQSETLEAHSTLTHTDTLPNDMLSNTHPDALPVQALPPAPWATFVSNPLTIVSKPSQKTARARSMASCLSSSDPFALFVRVNAQTVRTKLLNLDGADTDSPTLTARAAKWTPFRFEVVQRAASPEDERRGRFKLDATDDVVTYGSVVRLVDVTSGVRSDPLRLVRVDKNEVLAGSDVGHPVSELQRIGLVRVKENLEDDMPGARRWYLSSPGALAGAGEVKTSRTRLRKSVSAKEEDPEPEPEQQPRKKRKTKRHALARAVIEEEEQGVSASGLMFKAAERRAAVDDQGIQSVIETVQDSMCWVLSSVGCFSYTFFNGLGEPGSLPTTSLDPVPRLLVNPIINTASAPATLQLTLSDFFVPDELGAPLPLHVYLGPIGPLRATTWRSVAPKEKYFDPHSSLDAIPYSGGAEEASLPDDTPVVRSNFPHSVPHVIVSVHLPPMEELVRAMQPQPPAVPHEDPWLGLGAGELTIQEALHNAHKAAEPDGDMALEPQGEFGVDNLNQLDATLNDAGNAAATASTSISPPLPVGPQHGWAESTIAMHRARQTVAEENALPVLLVRPDGVGNGIGWSLERGPSLPVSESVGAGIRIVQTAALTLVAATLAV</sequence>
<dbReference type="Pfam" id="PF09270">
    <property type="entry name" value="BTD"/>
    <property type="match status" value="1"/>
</dbReference>
<dbReference type="InterPro" id="IPR008967">
    <property type="entry name" value="p53-like_TF_DNA-bd_sf"/>
</dbReference>
<feature type="compositionally biased region" description="Basic and acidic residues" evidence="7">
    <location>
        <begin position="54"/>
        <end position="66"/>
    </location>
</feature>
<dbReference type="Proteomes" id="UP001233271">
    <property type="component" value="Chromosome 3"/>
</dbReference>
<dbReference type="InterPro" id="IPR015350">
    <property type="entry name" value="Beta-trefoil_DNA-bd_dom"/>
</dbReference>
<feature type="region of interest" description="Disordered" evidence="7">
    <location>
        <begin position="163"/>
        <end position="188"/>
    </location>
</feature>
<dbReference type="Gene3D" id="2.80.10.50">
    <property type="match status" value="1"/>
</dbReference>
<evidence type="ECO:0000256" key="4">
    <source>
        <dbReference type="ARBA" id="ARBA00023125"/>
    </source>
</evidence>
<dbReference type="PANTHER" id="PTHR10665">
    <property type="entry name" value="RECOMBINING BINDING PROTEIN SUPPRESSOR OF HAIRLESS"/>
    <property type="match status" value="1"/>
</dbReference>
<dbReference type="Gene3D" id="2.60.40.1450">
    <property type="entry name" value="LAG1, DNA binding domain"/>
    <property type="match status" value="1"/>
</dbReference>
<dbReference type="InterPro" id="IPR037095">
    <property type="entry name" value="RBP-J/Cbf11_DNA-bd_sf"/>
</dbReference>
<dbReference type="Pfam" id="PF09271">
    <property type="entry name" value="LAG1-DNAbind"/>
    <property type="match status" value="1"/>
</dbReference>
<dbReference type="EMBL" id="AP028214">
    <property type="protein sequence ID" value="BEI89974.1"/>
    <property type="molecule type" value="Genomic_DNA"/>
</dbReference>
<evidence type="ECO:0000256" key="3">
    <source>
        <dbReference type="ARBA" id="ARBA00023015"/>
    </source>
</evidence>
<keyword evidence="6" id="KW-0539">Nucleus</keyword>
<feature type="region of interest" description="Disordered" evidence="7">
    <location>
        <begin position="19"/>
        <end position="96"/>
    </location>
</feature>
<evidence type="ECO:0000256" key="5">
    <source>
        <dbReference type="ARBA" id="ARBA00023163"/>
    </source>
</evidence>
<evidence type="ECO:0000313" key="11">
    <source>
        <dbReference type="Proteomes" id="UP001233271"/>
    </source>
</evidence>
<dbReference type="GO" id="GO:0005634">
    <property type="term" value="C:nucleus"/>
    <property type="evidence" value="ECO:0007669"/>
    <property type="project" value="UniProtKB-SubCell"/>
</dbReference>
<dbReference type="GO" id="GO:0000978">
    <property type="term" value="F:RNA polymerase II cis-regulatory region sequence-specific DNA binding"/>
    <property type="evidence" value="ECO:0007669"/>
    <property type="project" value="InterPro"/>
</dbReference>
<dbReference type="RefSeq" id="XP_060455240.1">
    <property type="nucleotide sequence ID" value="XM_060598447.1"/>
</dbReference>
<keyword evidence="5" id="KW-0804">Transcription</keyword>
<name>A0AA48KZ16_9TREE</name>
<dbReference type="KEGG" id="ccac:CcaHIS019_0300440"/>
<evidence type="ECO:0000259" key="8">
    <source>
        <dbReference type="SMART" id="SM01267"/>
    </source>
</evidence>
<dbReference type="InterPro" id="IPR015351">
    <property type="entry name" value="RBP-J/Cbf11/Cbf12_DNA-bd"/>
</dbReference>
<feature type="domain" description="Beta-trefoil DNA-binding" evidence="9">
    <location>
        <begin position="396"/>
        <end position="632"/>
    </location>
</feature>
<accession>A0AA48KZ16</accession>
<feature type="domain" description="RBP-J/Cbf11/Cbf12 DNA binding" evidence="8">
    <location>
        <begin position="102"/>
        <end position="395"/>
    </location>
</feature>
<gene>
    <name evidence="10" type="ORF">CcaverHIS019_0300440</name>
</gene>
<reference evidence="10" key="1">
    <citation type="journal article" date="2023" name="BMC Genomics">
        <title>Chromosome-level genome assemblies of Cutaneotrichosporon spp. (Trichosporonales, Basidiomycota) reveal imbalanced evolution between nucleotide sequences and chromosome synteny.</title>
        <authorList>
            <person name="Kobayashi Y."/>
            <person name="Kayamori A."/>
            <person name="Aoki K."/>
            <person name="Shiwa Y."/>
            <person name="Matsutani M."/>
            <person name="Fujita N."/>
            <person name="Sugita T."/>
            <person name="Iwasaki W."/>
            <person name="Tanaka N."/>
            <person name="Takashima M."/>
        </authorList>
    </citation>
    <scope>NUCLEOTIDE SEQUENCE</scope>
    <source>
        <strain evidence="10">HIS019</strain>
    </source>
</reference>
<comment type="subcellular location">
    <subcellularLocation>
        <location evidence="1">Nucleus</location>
    </subcellularLocation>
</comment>
<proteinExistence type="inferred from homology"/>
<comment type="similarity">
    <text evidence="2">Belongs to the Su(H) family.</text>
</comment>
<evidence type="ECO:0000256" key="2">
    <source>
        <dbReference type="ARBA" id="ARBA00009704"/>
    </source>
</evidence>
<protein>
    <submittedName>
        <fullName evidence="10">Uncharacterized protein</fullName>
    </submittedName>
</protein>